<dbReference type="Proteomes" id="UP000501094">
    <property type="component" value="Chromosome"/>
</dbReference>
<dbReference type="Pfam" id="PF03547">
    <property type="entry name" value="Mem_trans"/>
    <property type="match status" value="1"/>
</dbReference>
<keyword evidence="5 7" id="KW-1133">Transmembrane helix</keyword>
<comment type="subcellular location">
    <subcellularLocation>
        <location evidence="1">Membrane</location>
        <topology evidence="1">Multi-pass membrane protein</topology>
    </subcellularLocation>
</comment>
<feature type="transmembrane region" description="Helical" evidence="7">
    <location>
        <begin position="36"/>
        <end position="54"/>
    </location>
</feature>
<keyword evidence="4 7" id="KW-0812">Transmembrane</keyword>
<evidence type="ECO:0000256" key="5">
    <source>
        <dbReference type="ARBA" id="ARBA00022989"/>
    </source>
</evidence>
<keyword evidence="9" id="KW-1185">Reference proteome</keyword>
<feature type="transmembrane region" description="Helical" evidence="7">
    <location>
        <begin position="217"/>
        <end position="235"/>
    </location>
</feature>
<dbReference type="KEGG" id="peg:E5R92_00920"/>
<keyword evidence="6 7" id="KW-0472">Membrane</keyword>
<feature type="transmembrane region" description="Helical" evidence="7">
    <location>
        <begin position="66"/>
        <end position="88"/>
    </location>
</feature>
<dbReference type="AlphaFoldDB" id="A0A6H1Q0K3"/>
<keyword evidence="2" id="KW-0813">Transport</keyword>
<dbReference type="PANTHER" id="PTHR36838:SF1">
    <property type="entry name" value="SLR1864 PROTEIN"/>
    <property type="match status" value="1"/>
</dbReference>
<feature type="transmembrane region" description="Helical" evidence="7">
    <location>
        <begin position="6"/>
        <end position="24"/>
    </location>
</feature>
<evidence type="ECO:0000256" key="2">
    <source>
        <dbReference type="ARBA" id="ARBA00022448"/>
    </source>
</evidence>
<dbReference type="PANTHER" id="PTHR36838">
    <property type="entry name" value="AUXIN EFFLUX CARRIER FAMILY PROTEIN"/>
    <property type="match status" value="1"/>
</dbReference>
<evidence type="ECO:0000313" key="9">
    <source>
        <dbReference type="Proteomes" id="UP000501094"/>
    </source>
</evidence>
<gene>
    <name evidence="8" type="ORF">E5R92_00920</name>
</gene>
<feature type="transmembrane region" description="Helical" evidence="7">
    <location>
        <begin position="185"/>
        <end position="205"/>
    </location>
</feature>
<dbReference type="GO" id="GO:0016020">
    <property type="term" value="C:membrane"/>
    <property type="evidence" value="ECO:0007669"/>
    <property type="project" value="UniProtKB-SubCell"/>
</dbReference>
<dbReference type="GO" id="GO:0055085">
    <property type="term" value="P:transmembrane transport"/>
    <property type="evidence" value="ECO:0007669"/>
    <property type="project" value="InterPro"/>
</dbReference>
<keyword evidence="3" id="KW-1003">Cell membrane</keyword>
<dbReference type="RefSeq" id="WP_168606249.1">
    <property type="nucleotide sequence ID" value="NZ_CP038852.1"/>
</dbReference>
<organism evidence="8 9">
    <name type="scientific">Candidatus Pelagibacter giovannonii</name>
    <dbReference type="NCBI Taxonomy" id="2563896"/>
    <lineage>
        <taxon>Bacteria</taxon>
        <taxon>Pseudomonadati</taxon>
        <taxon>Pseudomonadota</taxon>
        <taxon>Alphaproteobacteria</taxon>
        <taxon>Candidatus Pelagibacterales</taxon>
        <taxon>Candidatus Pelagibacteraceae</taxon>
        <taxon>Candidatus Pelagibacter</taxon>
    </lineage>
</organism>
<protein>
    <submittedName>
        <fullName evidence="8">AEC family transporter</fullName>
    </submittedName>
</protein>
<evidence type="ECO:0000313" key="8">
    <source>
        <dbReference type="EMBL" id="QIZ20354.1"/>
    </source>
</evidence>
<evidence type="ECO:0000256" key="3">
    <source>
        <dbReference type="ARBA" id="ARBA00022475"/>
    </source>
</evidence>
<evidence type="ECO:0000256" key="6">
    <source>
        <dbReference type="ARBA" id="ARBA00023136"/>
    </source>
</evidence>
<name>A0A6H1Q0K3_9PROT</name>
<feature type="transmembrane region" description="Helical" evidence="7">
    <location>
        <begin position="124"/>
        <end position="144"/>
    </location>
</feature>
<dbReference type="EMBL" id="CP038852">
    <property type="protein sequence ID" value="QIZ20354.1"/>
    <property type="molecule type" value="Genomic_DNA"/>
</dbReference>
<feature type="transmembrane region" description="Helical" evidence="7">
    <location>
        <begin position="273"/>
        <end position="296"/>
    </location>
</feature>
<reference evidence="8 9" key="1">
    <citation type="journal article" date="2020" name="Nat. Microbiol.">
        <title>Lysogenic host-virus interactions in SAR11 marine bacteria.</title>
        <authorList>
            <person name="Morris R.M."/>
            <person name="Cain K.R."/>
            <person name="Hvorecny K.L."/>
            <person name="Kollman J.M."/>
        </authorList>
    </citation>
    <scope>NUCLEOTIDE SEQUENCE [LARGE SCALE GENOMIC DNA]</scope>
    <source>
        <strain evidence="8 9">NP1</strain>
    </source>
</reference>
<feature type="transmembrane region" description="Helical" evidence="7">
    <location>
        <begin position="156"/>
        <end position="173"/>
    </location>
</feature>
<proteinExistence type="predicted"/>
<evidence type="ECO:0000256" key="4">
    <source>
        <dbReference type="ARBA" id="ARBA00022692"/>
    </source>
</evidence>
<evidence type="ECO:0000256" key="7">
    <source>
        <dbReference type="SAM" id="Phobius"/>
    </source>
</evidence>
<evidence type="ECO:0000256" key="1">
    <source>
        <dbReference type="ARBA" id="ARBA00004141"/>
    </source>
</evidence>
<accession>A0A6H1Q0K3</accession>
<sequence length="300" mass="33323">MEIYLKLFEVIFPVFFVVGIGYYLGKNNSKIDTTFITNFAANIGTPAMIIYALTSTGISFEIFKDYSWYFLIAIVAFTFIGIIFLFFLKTKDIIRELPPFIMPNTGNIGMPICLFAYGNEGLGVAASIGALIVLCHFTLGIFLADRKFNINVILKNPPFYAIIISVILLYFKIELPVFVENTTFLLMYATIFLILMSLGIALTRFKVFSFKKALISSIGRVVLGPIVALLIIRFFDLSGFAAGVLLIQCSMPSAVLNYLVASIYSPKKIVDSVASTIVVSTVMSFATIPVVVFFALKYFN</sequence>
<feature type="transmembrane region" description="Helical" evidence="7">
    <location>
        <begin position="241"/>
        <end position="261"/>
    </location>
</feature>
<dbReference type="InterPro" id="IPR004776">
    <property type="entry name" value="Mem_transp_PIN-like"/>
</dbReference>